<comment type="caution">
    <text evidence="6">The sequence shown here is derived from an EMBL/GenBank/DDBJ whole genome shotgun (WGS) entry which is preliminary data.</text>
</comment>
<dbReference type="InterPro" id="IPR036097">
    <property type="entry name" value="HisK_dim/P_sf"/>
</dbReference>
<keyword evidence="3" id="KW-0597">Phosphoprotein</keyword>
<dbReference type="EC" id="2.7.13.3" evidence="2"/>
<evidence type="ECO:0000256" key="4">
    <source>
        <dbReference type="SAM" id="Phobius"/>
    </source>
</evidence>
<dbReference type="SUPFAM" id="SSF47384">
    <property type="entry name" value="Homodimeric domain of signal transducing histidine kinase"/>
    <property type="match status" value="1"/>
</dbReference>
<dbReference type="SMART" id="SM00388">
    <property type="entry name" value="HisKA"/>
    <property type="match status" value="1"/>
</dbReference>
<dbReference type="PRINTS" id="PR00344">
    <property type="entry name" value="BCTRLSENSOR"/>
</dbReference>
<feature type="transmembrane region" description="Helical" evidence="4">
    <location>
        <begin position="12"/>
        <end position="32"/>
    </location>
</feature>
<gene>
    <name evidence="6" type="ORF">GCM10009092_12350</name>
</gene>
<evidence type="ECO:0000256" key="1">
    <source>
        <dbReference type="ARBA" id="ARBA00000085"/>
    </source>
</evidence>
<keyword evidence="4" id="KW-1133">Transmembrane helix</keyword>
<protein>
    <recommendedName>
        <fullName evidence="2">histidine kinase</fullName>
        <ecNumber evidence="2">2.7.13.3</ecNumber>
    </recommendedName>
</protein>
<keyword evidence="7" id="KW-1185">Reference proteome</keyword>
<dbReference type="InterPro" id="IPR036890">
    <property type="entry name" value="HATPase_C_sf"/>
</dbReference>
<evidence type="ECO:0000313" key="7">
    <source>
        <dbReference type="Proteomes" id="UP001501757"/>
    </source>
</evidence>
<dbReference type="SUPFAM" id="SSF55874">
    <property type="entry name" value="ATPase domain of HSP90 chaperone/DNA topoisomerase II/histidine kinase"/>
    <property type="match status" value="1"/>
</dbReference>
<keyword evidence="4" id="KW-0472">Membrane</keyword>
<evidence type="ECO:0000259" key="5">
    <source>
        <dbReference type="PROSITE" id="PS50109"/>
    </source>
</evidence>
<comment type="catalytic activity">
    <reaction evidence="1">
        <text>ATP + protein L-histidine = ADP + protein N-phospho-L-histidine.</text>
        <dbReference type="EC" id="2.7.13.3"/>
    </reaction>
</comment>
<sequence length="443" mass="50463">MNWITEKSLYRRLLLGLLPYLAGLVWLLVWQLKADHAPWQLALSGFAALALLAVWLRWLLSPFSRSALAIKHGILALKDADFSISIHNQRYLEMSELVDAYNQLTKVLRAERMTLNQRELLLDKVIQHAPLAMVLTDQQYVVFSNTASRELFRLNSKLEGMRFADLVDNLPAALATASLERQAGLVSYVEDDLAQVYQLHCQPFHLHGKAHHLYLYQNLSREMSRKENEMWKRLIRLISHELNNSLAPIQSLTKSARTILQQPEHLTMLEDILDTIGRRSAHLHQFIERYSNYARLPPPSRREVVITDFYQHLLTLLGIQGELECISQHGWFDPAQIEQVMLNLVKNARESGSDVKELGFELRQHGQQISFSVYDRGPGMTASQLSQALLPFYTTKSSGSGIGLTLCNEIISAHQGKLRLYNRDHGGLCVSFTLPVRAHSVAD</sequence>
<dbReference type="PANTHER" id="PTHR43065:SF51">
    <property type="entry name" value="HISTIDINE KINASE"/>
    <property type="match status" value="1"/>
</dbReference>
<organism evidence="6 7">
    <name type="scientific">Bowmanella denitrificans</name>
    <dbReference type="NCBI Taxonomy" id="366582"/>
    <lineage>
        <taxon>Bacteria</taxon>
        <taxon>Pseudomonadati</taxon>
        <taxon>Pseudomonadota</taxon>
        <taxon>Gammaproteobacteria</taxon>
        <taxon>Alteromonadales</taxon>
        <taxon>Alteromonadaceae</taxon>
        <taxon>Bowmanella</taxon>
    </lineage>
</organism>
<dbReference type="Pfam" id="PF02518">
    <property type="entry name" value="HATPase_c"/>
    <property type="match status" value="1"/>
</dbReference>
<dbReference type="PROSITE" id="PS50109">
    <property type="entry name" value="HIS_KIN"/>
    <property type="match status" value="1"/>
</dbReference>
<dbReference type="InterPro" id="IPR005467">
    <property type="entry name" value="His_kinase_dom"/>
</dbReference>
<dbReference type="InterPro" id="IPR003594">
    <property type="entry name" value="HATPase_dom"/>
</dbReference>
<feature type="transmembrane region" description="Helical" evidence="4">
    <location>
        <begin position="38"/>
        <end position="60"/>
    </location>
</feature>
<evidence type="ECO:0000313" key="6">
    <source>
        <dbReference type="EMBL" id="GAA0349485.1"/>
    </source>
</evidence>
<dbReference type="PANTHER" id="PTHR43065">
    <property type="entry name" value="SENSOR HISTIDINE KINASE"/>
    <property type="match status" value="1"/>
</dbReference>
<dbReference type="InterPro" id="IPR004358">
    <property type="entry name" value="Sig_transdc_His_kin-like_C"/>
</dbReference>
<evidence type="ECO:0000256" key="3">
    <source>
        <dbReference type="ARBA" id="ARBA00022553"/>
    </source>
</evidence>
<dbReference type="EMBL" id="BAAAEI010000006">
    <property type="protein sequence ID" value="GAA0349485.1"/>
    <property type="molecule type" value="Genomic_DNA"/>
</dbReference>
<dbReference type="CDD" id="cd00075">
    <property type="entry name" value="HATPase"/>
    <property type="match status" value="1"/>
</dbReference>
<keyword evidence="4" id="KW-0812">Transmembrane</keyword>
<dbReference type="InterPro" id="IPR003661">
    <property type="entry name" value="HisK_dim/P_dom"/>
</dbReference>
<dbReference type="Gene3D" id="3.30.565.10">
    <property type="entry name" value="Histidine kinase-like ATPase, C-terminal domain"/>
    <property type="match status" value="1"/>
</dbReference>
<evidence type="ECO:0000256" key="2">
    <source>
        <dbReference type="ARBA" id="ARBA00012438"/>
    </source>
</evidence>
<proteinExistence type="predicted"/>
<dbReference type="RefSeq" id="WP_343843006.1">
    <property type="nucleotide sequence ID" value="NZ_BAAAEI010000006.1"/>
</dbReference>
<feature type="domain" description="Histidine kinase" evidence="5">
    <location>
        <begin position="237"/>
        <end position="438"/>
    </location>
</feature>
<name>A0ABP3GM26_9ALTE</name>
<dbReference type="SMART" id="SM00387">
    <property type="entry name" value="HATPase_c"/>
    <property type="match status" value="1"/>
</dbReference>
<accession>A0ABP3GM26</accession>
<dbReference type="Proteomes" id="UP001501757">
    <property type="component" value="Unassembled WGS sequence"/>
</dbReference>
<reference evidence="7" key="1">
    <citation type="journal article" date="2019" name="Int. J. Syst. Evol. Microbiol.">
        <title>The Global Catalogue of Microorganisms (GCM) 10K type strain sequencing project: providing services to taxonomists for standard genome sequencing and annotation.</title>
        <authorList>
            <consortium name="The Broad Institute Genomics Platform"/>
            <consortium name="The Broad Institute Genome Sequencing Center for Infectious Disease"/>
            <person name="Wu L."/>
            <person name="Ma J."/>
        </authorList>
    </citation>
    <scope>NUCLEOTIDE SEQUENCE [LARGE SCALE GENOMIC DNA]</scope>
    <source>
        <strain evidence="7">JCM 13378</strain>
    </source>
</reference>